<dbReference type="GO" id="GO:0016787">
    <property type="term" value="F:hydrolase activity"/>
    <property type="evidence" value="ECO:0007669"/>
    <property type="project" value="UniProtKB-KW"/>
</dbReference>
<dbReference type="InterPro" id="IPR050309">
    <property type="entry name" value="Type-B_Carboxylest/Lipase"/>
</dbReference>
<keyword evidence="2 3" id="KW-0378">Hydrolase</keyword>
<dbReference type="EMBL" id="PXOA01001102">
    <property type="protein sequence ID" value="RFU71913.1"/>
    <property type="molecule type" value="Genomic_DNA"/>
</dbReference>
<feature type="domain" description="Carboxylesterase type B" evidence="4">
    <location>
        <begin position="26"/>
        <end position="497"/>
    </location>
</feature>
<dbReference type="PROSITE" id="PS00122">
    <property type="entry name" value="CARBOXYLESTERASE_B_1"/>
    <property type="match status" value="1"/>
</dbReference>
<dbReference type="InterPro" id="IPR019826">
    <property type="entry name" value="Carboxylesterase_B_AS"/>
</dbReference>
<evidence type="ECO:0000256" key="3">
    <source>
        <dbReference type="RuleBase" id="RU361235"/>
    </source>
</evidence>
<keyword evidence="6" id="KW-1185">Reference proteome</keyword>
<dbReference type="Pfam" id="PF00135">
    <property type="entry name" value="COesterase"/>
    <property type="match status" value="1"/>
</dbReference>
<dbReference type="AlphaFoldDB" id="A0A395N8A1"/>
<accession>A0A395N8A1</accession>
<dbReference type="OrthoDB" id="408631at2759"/>
<dbReference type="InterPro" id="IPR029058">
    <property type="entry name" value="AB_hydrolase_fold"/>
</dbReference>
<evidence type="ECO:0000256" key="2">
    <source>
        <dbReference type="ARBA" id="ARBA00022801"/>
    </source>
</evidence>
<sequence>MFVSAKKFLLFTTCITELAVATCDPDPVVDLGYVKYRGVYNNATDQNEWHGIHYAQPPVGHLRWNQPRPIEEKNSFNGQILSAAEYGFNCPQMAPPTIPVAVAGVLNNTSEDCLLLDIYVPAKPVSTSLPVMVNLHGGGYTIGGASAYQGGGIVYQSHGNMIYVVAQYRLGMFGFLAGSEVMANGVANAGLLDQRAALMWVQRNIRAFGGDPSRVTLYGASAGGGSVIYQLIGNGGSETVPFSAAIAELPWVQPLMNLSSQNIQYQNILSLANCTSLTCLRSLDSETLKTLNQEQGDKFFPNPGYGQGTFGYGPVVDGQFVRELPSQAFRQGNFAKVPLLTDHDAYEGVMFSDPNVTTQVAEAQDARFLFPNAGTSFFGRLFQLYPRSNFNSTFFQRQTWFGDVVVNCPTYYAASAYTDHGLNQSAVFKLVFDAGSQLHGATVAFIMSEGTDWDGANNKTLARIMSDYYISFVVAHDPNVLRTAGAPFWKSYIDTSAASVNGTASSNVLSVTYNSISNEQDPDASAQCDFFYSRDTIVSN</sequence>
<evidence type="ECO:0000313" key="6">
    <source>
        <dbReference type="Proteomes" id="UP000266272"/>
    </source>
</evidence>
<dbReference type="SUPFAM" id="SSF53474">
    <property type="entry name" value="alpha/beta-Hydrolases"/>
    <property type="match status" value="1"/>
</dbReference>
<evidence type="ECO:0000313" key="5">
    <source>
        <dbReference type="EMBL" id="RFU71913.1"/>
    </source>
</evidence>
<gene>
    <name evidence="5" type="ORF">TARUN_10349</name>
</gene>
<dbReference type="EC" id="3.1.1.-" evidence="3"/>
<organism evidence="5 6">
    <name type="scientific">Trichoderma arundinaceum</name>
    <dbReference type="NCBI Taxonomy" id="490622"/>
    <lineage>
        <taxon>Eukaryota</taxon>
        <taxon>Fungi</taxon>
        <taxon>Dikarya</taxon>
        <taxon>Ascomycota</taxon>
        <taxon>Pezizomycotina</taxon>
        <taxon>Sordariomycetes</taxon>
        <taxon>Hypocreomycetidae</taxon>
        <taxon>Hypocreales</taxon>
        <taxon>Hypocreaceae</taxon>
        <taxon>Trichoderma</taxon>
    </lineage>
</organism>
<comment type="similarity">
    <text evidence="1 3">Belongs to the type-B carboxylesterase/lipase family.</text>
</comment>
<feature type="signal peptide" evidence="3">
    <location>
        <begin position="1"/>
        <end position="21"/>
    </location>
</feature>
<dbReference type="Proteomes" id="UP000266272">
    <property type="component" value="Unassembled WGS sequence"/>
</dbReference>
<keyword evidence="3" id="KW-0732">Signal</keyword>
<dbReference type="STRING" id="490622.A0A395N8A1"/>
<comment type="caution">
    <text evidence="5">The sequence shown here is derived from an EMBL/GenBank/DDBJ whole genome shotgun (WGS) entry which is preliminary data.</text>
</comment>
<evidence type="ECO:0000256" key="1">
    <source>
        <dbReference type="ARBA" id="ARBA00005964"/>
    </source>
</evidence>
<evidence type="ECO:0000259" key="4">
    <source>
        <dbReference type="Pfam" id="PF00135"/>
    </source>
</evidence>
<feature type="chain" id="PRO_5017100109" description="Carboxylic ester hydrolase" evidence="3">
    <location>
        <begin position="22"/>
        <end position="540"/>
    </location>
</feature>
<protein>
    <recommendedName>
        <fullName evidence="3">Carboxylic ester hydrolase</fullName>
        <ecNumber evidence="3">3.1.1.-</ecNumber>
    </recommendedName>
</protein>
<name>A0A395N8A1_TRIAR</name>
<proteinExistence type="inferred from homology"/>
<dbReference type="PANTHER" id="PTHR11559">
    <property type="entry name" value="CARBOXYLESTERASE"/>
    <property type="match status" value="1"/>
</dbReference>
<dbReference type="InterPro" id="IPR002018">
    <property type="entry name" value="CarbesteraseB"/>
</dbReference>
<dbReference type="Gene3D" id="3.40.50.1820">
    <property type="entry name" value="alpha/beta hydrolase"/>
    <property type="match status" value="1"/>
</dbReference>
<reference evidence="5 6" key="1">
    <citation type="journal article" date="2018" name="PLoS Pathog.">
        <title>Evolution of structural diversity of trichothecenes, a family of toxins produced by plant pathogenic and entomopathogenic fungi.</title>
        <authorList>
            <person name="Proctor R.H."/>
            <person name="McCormick S.P."/>
            <person name="Kim H.S."/>
            <person name="Cardoza R.E."/>
            <person name="Stanley A.M."/>
            <person name="Lindo L."/>
            <person name="Kelly A."/>
            <person name="Brown D.W."/>
            <person name="Lee T."/>
            <person name="Vaughan M.M."/>
            <person name="Alexander N.J."/>
            <person name="Busman M."/>
            <person name="Gutierrez S."/>
        </authorList>
    </citation>
    <scope>NUCLEOTIDE SEQUENCE [LARGE SCALE GENOMIC DNA]</scope>
    <source>
        <strain evidence="5 6">IBT 40837</strain>
    </source>
</reference>